<keyword evidence="4 7" id="KW-1133">Transmembrane helix</keyword>
<dbReference type="InterPro" id="IPR015915">
    <property type="entry name" value="Kelch-typ_b-propeller"/>
</dbReference>
<dbReference type="SUPFAM" id="SSF117281">
    <property type="entry name" value="Kelch motif"/>
    <property type="match status" value="1"/>
</dbReference>
<dbReference type="PANTHER" id="PTHR22829">
    <property type="entry name" value="DEP DOMAIN PROTEIN"/>
    <property type="match status" value="1"/>
</dbReference>
<dbReference type="EMBL" id="CAJOBG010000894">
    <property type="protein sequence ID" value="CAF3870716.1"/>
    <property type="molecule type" value="Genomic_DNA"/>
</dbReference>
<protein>
    <submittedName>
        <fullName evidence="8">Uncharacterized protein</fullName>
    </submittedName>
</protein>
<evidence type="ECO:0000256" key="4">
    <source>
        <dbReference type="ARBA" id="ARBA00022989"/>
    </source>
</evidence>
<reference evidence="8" key="1">
    <citation type="submission" date="2021-02" db="EMBL/GenBank/DDBJ databases">
        <authorList>
            <person name="Nowell W R."/>
        </authorList>
    </citation>
    <scope>NUCLEOTIDE SEQUENCE</scope>
</reference>
<dbReference type="Proteomes" id="UP000663866">
    <property type="component" value="Unassembled WGS sequence"/>
</dbReference>
<evidence type="ECO:0000256" key="1">
    <source>
        <dbReference type="ARBA" id="ARBA00004141"/>
    </source>
</evidence>
<feature type="transmembrane region" description="Helical" evidence="7">
    <location>
        <begin position="295"/>
        <end position="313"/>
    </location>
</feature>
<evidence type="ECO:0000313" key="9">
    <source>
        <dbReference type="Proteomes" id="UP000663866"/>
    </source>
</evidence>
<accession>A0A819FT25</accession>
<evidence type="ECO:0000256" key="5">
    <source>
        <dbReference type="ARBA" id="ARBA00023136"/>
    </source>
</evidence>
<feature type="transmembrane region" description="Helical" evidence="7">
    <location>
        <begin position="222"/>
        <end position="240"/>
    </location>
</feature>
<feature type="region of interest" description="Disordered" evidence="6">
    <location>
        <begin position="1128"/>
        <end position="1158"/>
    </location>
</feature>
<feature type="transmembrane region" description="Helical" evidence="7">
    <location>
        <begin position="599"/>
        <end position="620"/>
    </location>
</feature>
<keyword evidence="2" id="KW-0880">Kelch repeat</keyword>
<evidence type="ECO:0000256" key="6">
    <source>
        <dbReference type="SAM" id="MobiDB-lite"/>
    </source>
</evidence>
<sequence>MTNDTNNIPLVIDGELYPALVQCFFIISIGYIAGQLNLLTSAHSAGLSRYISTFALPAVIFKNLVDIQFQSVSWRFLSSVLISKTILFFLTMILTFIAERPRNFSSMGQYSIMATQSNDFALMLPIIEAVYKQTHPEFIRYIYLIAPISLVILNPIGFFLIEIQKRIDEQRKCRGKTWNAFQLISAVFRNISRNPIVICTLLGVIFNQIFKQHLPHIIDYTLTPITQSFTGTALFYLGLTMTGRLNRLHARLVITVFLLSVFKSILFPLILRQAVVFLVKPINGSFNSTIDYSNFGFLYGTAPIAPSVIFYVPETNLGLQAIASTGLVISTLLAGPIILVSAKMINLRTLDLKTRESYEILLTKTIFDVSIISFVCTIIVLIGFCLRRRWLKISFIHKYTFIFVGLQMVLAIWTIVVHHVTYPLSSVSSAIIDIGSVLIALTTRTWATSLSIALMLTICHSNRLARRLSWIYHIYGWIVPLVISLIIYFYSSVDQSKEATILESEKFGKIQIILSIFLLSLCTIVNIISLLRIARRTYRLKNDSIENRSFNHTTHSNSGNHEISPLIDDDDPEQQTAVQSIPIEIKPLEGDHQLFRHGILVALLTIDAIICVSALVWVLLAHDHNGIYYELRFFDTVLLHGQGIITFLVFALDADLLVPITQRICRLFHRFGLNINTPRDKIVNRSIENDDSFDFESKIRPDLIRHSNLNTPIETIFERSQFCQWLIAHGYVENELIAQNYFQKLLDNNQIICINQKRDDSDCNLLSDRLCCCQLAAESFKQPYIEPIFKVYVKKPTSKIIHCLSNKCDNCLSEYFDKSLQLSYIQRFQNQKDTLEMGRPNAVVTSPNITINDNQMMHMQDETIKKLHDEKKEIRKRYALMQMNDSVFILGGYIVDSKTGQKRVPNNDYLYNNNKKELILLPRIPGNGRMGFGLASTDDNKIICVGGHNFNYETMSNVTMLNTQADKLEWQNLPNMPNGSIGPGVSVIDNILYVIGGFDFIGNEIVPNGDVLSLDLEKKRWQILTDLDTPRARPLISVIDQTDTPTLIVAGGYNFDKKGKVVPYGKIEEYDMKKKKWKVIADIPNFKTSDGLATKNNKLYLMDATKEEGENQIIQEFNLLTHKWENPESSKSVTDLHNEKSQSNMKNEASESNRNRKV</sequence>
<dbReference type="InterPro" id="IPR006652">
    <property type="entry name" value="Kelch_1"/>
</dbReference>
<feature type="transmembrane region" description="Helical" evidence="7">
    <location>
        <begin position="510"/>
        <end position="531"/>
    </location>
</feature>
<dbReference type="GO" id="GO:0030514">
    <property type="term" value="P:negative regulation of BMP signaling pathway"/>
    <property type="evidence" value="ECO:0007669"/>
    <property type="project" value="TreeGrafter"/>
</dbReference>
<keyword evidence="5 7" id="KW-0472">Membrane</keyword>
<dbReference type="AlphaFoldDB" id="A0A819FT25"/>
<evidence type="ECO:0000313" key="8">
    <source>
        <dbReference type="EMBL" id="CAF3870716.1"/>
    </source>
</evidence>
<dbReference type="SMART" id="SM00612">
    <property type="entry name" value="Kelch"/>
    <property type="match status" value="3"/>
</dbReference>
<dbReference type="Pfam" id="PF03547">
    <property type="entry name" value="Mem_trans"/>
    <property type="match status" value="1"/>
</dbReference>
<keyword evidence="9" id="KW-1185">Reference proteome</keyword>
<dbReference type="InterPro" id="IPR051832">
    <property type="entry name" value="mTOR-Rac_regulators"/>
</dbReference>
<comment type="subcellular location">
    <subcellularLocation>
        <location evidence="1">Membrane</location>
        <topology evidence="1">Multi-pass membrane protein</topology>
    </subcellularLocation>
</comment>
<dbReference type="GO" id="GO:0016020">
    <property type="term" value="C:membrane"/>
    <property type="evidence" value="ECO:0007669"/>
    <property type="project" value="UniProtKB-SubCell"/>
</dbReference>
<evidence type="ECO:0000256" key="2">
    <source>
        <dbReference type="ARBA" id="ARBA00022441"/>
    </source>
</evidence>
<feature type="transmembrane region" description="Helical" evidence="7">
    <location>
        <begin position="252"/>
        <end position="275"/>
    </location>
</feature>
<feature type="transmembrane region" description="Helical" evidence="7">
    <location>
        <begin position="365"/>
        <end position="387"/>
    </location>
</feature>
<evidence type="ECO:0000256" key="3">
    <source>
        <dbReference type="ARBA" id="ARBA00022692"/>
    </source>
</evidence>
<comment type="caution">
    <text evidence="8">The sequence shown here is derived from an EMBL/GenBank/DDBJ whole genome shotgun (WGS) entry which is preliminary data.</text>
</comment>
<feature type="transmembrane region" description="Helical" evidence="7">
    <location>
        <begin position="399"/>
        <end position="422"/>
    </location>
</feature>
<dbReference type="PANTHER" id="PTHR22829:SF5">
    <property type="entry name" value="INTEGRAL MEMBRANE PROTEIN GPR155"/>
    <property type="match status" value="1"/>
</dbReference>
<feature type="transmembrane region" description="Helical" evidence="7">
    <location>
        <begin position="76"/>
        <end position="98"/>
    </location>
</feature>
<organism evidence="8 9">
    <name type="scientific">Rotaria magnacalcarata</name>
    <dbReference type="NCBI Taxonomy" id="392030"/>
    <lineage>
        <taxon>Eukaryota</taxon>
        <taxon>Metazoa</taxon>
        <taxon>Spiralia</taxon>
        <taxon>Gnathifera</taxon>
        <taxon>Rotifera</taxon>
        <taxon>Eurotatoria</taxon>
        <taxon>Bdelloidea</taxon>
        <taxon>Philodinida</taxon>
        <taxon>Philodinidae</taxon>
        <taxon>Rotaria</taxon>
    </lineage>
</organism>
<proteinExistence type="predicted"/>
<feature type="transmembrane region" description="Helical" evidence="7">
    <location>
        <begin position="434"/>
        <end position="458"/>
    </location>
</feature>
<name>A0A819FT25_9BILA</name>
<dbReference type="Pfam" id="PF01344">
    <property type="entry name" value="Kelch_1"/>
    <property type="match status" value="1"/>
</dbReference>
<evidence type="ECO:0000256" key="7">
    <source>
        <dbReference type="SAM" id="Phobius"/>
    </source>
</evidence>
<feature type="transmembrane region" description="Helical" evidence="7">
    <location>
        <begin position="325"/>
        <end position="345"/>
    </location>
</feature>
<dbReference type="Gene3D" id="1.20.1070.10">
    <property type="entry name" value="Rhodopsin 7-helix transmembrane proteins"/>
    <property type="match status" value="1"/>
</dbReference>
<dbReference type="GO" id="GO:0055085">
    <property type="term" value="P:transmembrane transport"/>
    <property type="evidence" value="ECO:0007669"/>
    <property type="project" value="InterPro"/>
</dbReference>
<feature type="transmembrane region" description="Helical" evidence="7">
    <location>
        <begin position="191"/>
        <end position="210"/>
    </location>
</feature>
<feature type="transmembrane region" description="Helical" evidence="7">
    <location>
        <begin position="470"/>
        <end position="490"/>
    </location>
</feature>
<feature type="transmembrane region" description="Helical" evidence="7">
    <location>
        <begin position="640"/>
        <end position="660"/>
    </location>
</feature>
<keyword evidence="3 7" id="KW-0812">Transmembrane</keyword>
<feature type="transmembrane region" description="Helical" evidence="7">
    <location>
        <begin position="16"/>
        <end position="34"/>
    </location>
</feature>
<feature type="transmembrane region" description="Helical" evidence="7">
    <location>
        <begin position="139"/>
        <end position="161"/>
    </location>
</feature>
<dbReference type="InterPro" id="IPR004776">
    <property type="entry name" value="Mem_transp_PIN-like"/>
</dbReference>
<dbReference type="Gene3D" id="2.120.10.80">
    <property type="entry name" value="Kelch-type beta propeller"/>
    <property type="match status" value="1"/>
</dbReference>
<feature type="compositionally biased region" description="Basic and acidic residues" evidence="6">
    <location>
        <begin position="1148"/>
        <end position="1158"/>
    </location>
</feature>
<feature type="compositionally biased region" description="Basic and acidic residues" evidence="6">
    <location>
        <begin position="1128"/>
        <end position="1140"/>
    </location>
</feature>
<gene>
    <name evidence="8" type="ORF">OVN521_LOCUS7907</name>
</gene>